<keyword evidence="3 5" id="KW-1133">Transmembrane helix</keyword>
<dbReference type="RefSeq" id="WP_126825675.1">
    <property type="nucleotide sequence ID" value="NZ_JBHLWU010000001.1"/>
</dbReference>
<feature type="domain" description="Cation efflux protein transmembrane" evidence="6">
    <location>
        <begin position="12"/>
        <end position="215"/>
    </location>
</feature>
<reference evidence="7 8" key="1">
    <citation type="submission" date="2017-05" db="EMBL/GenBank/DDBJ databases">
        <title>Vagococcus spp. assemblies.</title>
        <authorList>
            <person name="Gulvik C.A."/>
        </authorList>
    </citation>
    <scope>NUCLEOTIDE SEQUENCE [LARGE SCALE GENOMIC DNA]</scope>
    <source>
        <strain evidence="7 8">DSM 24756</strain>
    </source>
</reference>
<protein>
    <submittedName>
        <fullName evidence="7">Cobalt transporter</fullName>
    </submittedName>
</protein>
<dbReference type="GO" id="GO:0016020">
    <property type="term" value="C:membrane"/>
    <property type="evidence" value="ECO:0007669"/>
    <property type="project" value="UniProtKB-SubCell"/>
</dbReference>
<dbReference type="EMBL" id="NGJZ01000003">
    <property type="protein sequence ID" value="RSU06433.1"/>
    <property type="molecule type" value="Genomic_DNA"/>
</dbReference>
<evidence type="ECO:0000256" key="5">
    <source>
        <dbReference type="SAM" id="Phobius"/>
    </source>
</evidence>
<comment type="caution">
    <text evidence="7">The sequence shown here is derived from an EMBL/GenBank/DDBJ whole genome shotgun (WGS) entry which is preliminary data.</text>
</comment>
<dbReference type="Pfam" id="PF01545">
    <property type="entry name" value="Cation_efflux"/>
    <property type="match status" value="1"/>
</dbReference>
<dbReference type="SUPFAM" id="SSF161111">
    <property type="entry name" value="Cation efflux protein transmembrane domain-like"/>
    <property type="match status" value="1"/>
</dbReference>
<evidence type="ECO:0000256" key="1">
    <source>
        <dbReference type="ARBA" id="ARBA00004141"/>
    </source>
</evidence>
<organism evidence="7 8">
    <name type="scientific">Vagococcus entomophilus</name>
    <dbReference type="NCBI Taxonomy" id="1160095"/>
    <lineage>
        <taxon>Bacteria</taxon>
        <taxon>Bacillati</taxon>
        <taxon>Bacillota</taxon>
        <taxon>Bacilli</taxon>
        <taxon>Lactobacillales</taxon>
        <taxon>Enterococcaceae</taxon>
        <taxon>Vagococcus</taxon>
    </lineage>
</organism>
<gene>
    <name evidence="7" type="ORF">CBF30_09265</name>
</gene>
<dbReference type="Proteomes" id="UP000288669">
    <property type="component" value="Unassembled WGS sequence"/>
</dbReference>
<evidence type="ECO:0000313" key="8">
    <source>
        <dbReference type="Proteomes" id="UP000288669"/>
    </source>
</evidence>
<dbReference type="Gene3D" id="1.20.1510.10">
    <property type="entry name" value="Cation efflux protein transmembrane domain"/>
    <property type="match status" value="1"/>
</dbReference>
<sequence length="301" mass="33980">MTQKKIEQRGFVIGIAMNLLMGSLGLFVYHITQIQALFVDAYFTIITLVSGISAIIISKWSAKTSERFPKGYFMLEPLYAAIKSCTTLFLLTLSAIQVSQKAYQYFAYQKGEVLNLAPIIPYEMAMVVLCLSISLFYSRQNKRIGGASTMLLAESKSTKIDAIMCGGIGFAAFFVLLIKENSSLSFLLYTGDFFVTILLVLFSIATPFKVLKNAFIEICGGRLVNEEIQKEFETCVCNHLGHKYQLDDCKIYKTGMSFRLDIEISGAEEVINVTQLKEKKQQILTELNQYYEFVHLNFIYA</sequence>
<feature type="transmembrane region" description="Helical" evidence="5">
    <location>
        <begin position="184"/>
        <end position="205"/>
    </location>
</feature>
<evidence type="ECO:0000259" key="6">
    <source>
        <dbReference type="Pfam" id="PF01545"/>
    </source>
</evidence>
<evidence type="ECO:0000256" key="3">
    <source>
        <dbReference type="ARBA" id="ARBA00022989"/>
    </source>
</evidence>
<evidence type="ECO:0000256" key="4">
    <source>
        <dbReference type="ARBA" id="ARBA00023136"/>
    </source>
</evidence>
<evidence type="ECO:0000313" key="7">
    <source>
        <dbReference type="EMBL" id="RSU06433.1"/>
    </source>
</evidence>
<proteinExistence type="predicted"/>
<keyword evidence="4 5" id="KW-0472">Membrane</keyword>
<name>A0A430AFA9_9ENTE</name>
<dbReference type="AlphaFoldDB" id="A0A430AFA9"/>
<dbReference type="OrthoDB" id="9810598at2"/>
<comment type="subcellular location">
    <subcellularLocation>
        <location evidence="1">Membrane</location>
        <topology evidence="1">Multi-pass membrane protein</topology>
    </subcellularLocation>
</comment>
<keyword evidence="8" id="KW-1185">Reference proteome</keyword>
<feature type="transmembrane region" description="Helical" evidence="5">
    <location>
        <begin position="78"/>
        <end position="99"/>
    </location>
</feature>
<feature type="transmembrane region" description="Helical" evidence="5">
    <location>
        <begin position="158"/>
        <end position="178"/>
    </location>
</feature>
<dbReference type="GO" id="GO:0008324">
    <property type="term" value="F:monoatomic cation transmembrane transporter activity"/>
    <property type="evidence" value="ECO:0007669"/>
    <property type="project" value="InterPro"/>
</dbReference>
<feature type="transmembrane region" description="Helical" evidence="5">
    <location>
        <begin position="119"/>
        <end position="137"/>
    </location>
</feature>
<dbReference type="InterPro" id="IPR058533">
    <property type="entry name" value="Cation_efflux_TM"/>
</dbReference>
<feature type="transmembrane region" description="Helical" evidence="5">
    <location>
        <begin position="12"/>
        <end position="31"/>
    </location>
</feature>
<evidence type="ECO:0000256" key="2">
    <source>
        <dbReference type="ARBA" id="ARBA00022692"/>
    </source>
</evidence>
<accession>A0A430AFA9</accession>
<dbReference type="InterPro" id="IPR027469">
    <property type="entry name" value="Cation_efflux_TMD_sf"/>
</dbReference>
<feature type="transmembrane region" description="Helical" evidence="5">
    <location>
        <begin position="37"/>
        <end position="57"/>
    </location>
</feature>
<keyword evidence="2 5" id="KW-0812">Transmembrane</keyword>